<name>A0A6C0GEI8_9BACT</name>
<dbReference type="AlphaFoldDB" id="A0A6C0GEI8"/>
<dbReference type="KEGG" id="rhoz:GXP67_06475"/>
<protein>
    <recommendedName>
        <fullName evidence="3">Cytochrome c domain-containing protein</fullName>
    </recommendedName>
</protein>
<dbReference type="Proteomes" id="UP000480178">
    <property type="component" value="Chromosome"/>
</dbReference>
<dbReference type="PROSITE" id="PS51257">
    <property type="entry name" value="PROKAR_LIPOPROTEIN"/>
    <property type="match status" value="1"/>
</dbReference>
<reference evidence="1 2" key="1">
    <citation type="submission" date="2020-01" db="EMBL/GenBank/DDBJ databases">
        <authorList>
            <person name="Kim M.K."/>
        </authorList>
    </citation>
    <scope>NUCLEOTIDE SEQUENCE [LARGE SCALE GENOMIC DNA]</scope>
    <source>
        <strain evidence="1 2">172606-1</strain>
    </source>
</reference>
<proteinExistence type="predicted"/>
<keyword evidence="2" id="KW-1185">Reference proteome</keyword>
<evidence type="ECO:0008006" key="3">
    <source>
        <dbReference type="Google" id="ProtNLM"/>
    </source>
</evidence>
<accession>A0A6C0GEI8</accession>
<organism evidence="1 2">
    <name type="scientific">Rhodocytophaga rosea</name>
    <dbReference type="NCBI Taxonomy" id="2704465"/>
    <lineage>
        <taxon>Bacteria</taxon>
        <taxon>Pseudomonadati</taxon>
        <taxon>Bacteroidota</taxon>
        <taxon>Cytophagia</taxon>
        <taxon>Cytophagales</taxon>
        <taxon>Rhodocytophagaceae</taxon>
        <taxon>Rhodocytophaga</taxon>
    </lineage>
</organism>
<evidence type="ECO:0000313" key="2">
    <source>
        <dbReference type="Proteomes" id="UP000480178"/>
    </source>
</evidence>
<dbReference type="EMBL" id="CP048222">
    <property type="protein sequence ID" value="QHT66327.1"/>
    <property type="molecule type" value="Genomic_DNA"/>
</dbReference>
<sequence>MRYLFKCGTFFLLIYLLFSCAYHNEEELYGNEAINPCDTVTVTYTLDVLPVLQTTCYPCHNQAAASGGVILEGYNQAKAIAGSGRLLGAISHSPGFTPMPKDGAKLPSCDITKISRWIEAGMPEN</sequence>
<evidence type="ECO:0000313" key="1">
    <source>
        <dbReference type="EMBL" id="QHT66327.1"/>
    </source>
</evidence>
<dbReference type="RefSeq" id="WP_162442388.1">
    <property type="nucleotide sequence ID" value="NZ_CP048222.1"/>
</dbReference>
<gene>
    <name evidence="1" type="ORF">GXP67_06475</name>
</gene>